<dbReference type="InterPro" id="IPR001148">
    <property type="entry name" value="CA_dom"/>
</dbReference>
<dbReference type="PANTHER" id="PTHR18952:SF270">
    <property type="entry name" value="CARBONIC ANHYDRASE"/>
    <property type="match status" value="1"/>
</dbReference>
<sequence length="311" mass="35134">MGKVSSIHLLLFLFICPQINASDHASWEYPKARDNGIMPEEHWGENCDQGRRQSPVDLNIDASVHGIFPAFSFVDYDEPIKDAAILNTGHSLQVNAHPSQKMLVMGGGLPGTYVFDQFHFHWGSEHTINGRREAVELHIVHHESRFNSLGEAAKTNRGIAVLGILFHVAAEPNPYIEQILIASEVVKEHVGRNQSITRELRLEDFLPKDKSSYFRYEGSLTTPGCFESVVWTVWTNTLPISIEQVERFKTLKSEKGQELTHNFRSVKPLGSRALVYVSGENEKSNGMKKSHHIMVSLAYMIFHISLLNVFN</sequence>
<dbReference type="OMA" id="FMHSTIS"/>
<feature type="domain" description="Alpha-carbonic anhydrase" evidence="3">
    <location>
        <begin position="25"/>
        <end position="278"/>
    </location>
</feature>
<protein>
    <submittedName>
        <fullName evidence="4">CSON002938 protein</fullName>
    </submittedName>
</protein>
<dbReference type="PANTHER" id="PTHR18952">
    <property type="entry name" value="CARBONIC ANHYDRASE"/>
    <property type="match status" value="1"/>
</dbReference>
<proteinExistence type="inferred from homology"/>
<dbReference type="InterPro" id="IPR023561">
    <property type="entry name" value="Carbonic_anhydrase_a-class"/>
</dbReference>
<reference evidence="5" key="2">
    <citation type="submission" date="2018-07" db="EMBL/GenBank/DDBJ databases">
        <authorList>
            <person name="Quirk P.G."/>
            <person name="Krulwich T.A."/>
        </authorList>
    </citation>
    <scope>NUCLEOTIDE SEQUENCE</scope>
</reference>
<evidence type="ECO:0000256" key="1">
    <source>
        <dbReference type="ARBA" id="ARBA00010718"/>
    </source>
</evidence>
<dbReference type="GO" id="GO:0005737">
    <property type="term" value="C:cytoplasm"/>
    <property type="evidence" value="ECO:0007669"/>
    <property type="project" value="TreeGrafter"/>
</dbReference>
<evidence type="ECO:0000313" key="5">
    <source>
        <dbReference type="EMBL" id="SSX17711.1"/>
    </source>
</evidence>
<evidence type="ECO:0000256" key="2">
    <source>
        <dbReference type="SAM" id="SignalP"/>
    </source>
</evidence>
<evidence type="ECO:0000313" key="4">
    <source>
        <dbReference type="EMBL" id="SSW97325.1"/>
    </source>
</evidence>
<comment type="similarity">
    <text evidence="1">Belongs to the alpha-carbonic anhydrase family.</text>
</comment>
<dbReference type="Gene3D" id="3.10.200.10">
    <property type="entry name" value="Alpha carbonic anhydrase"/>
    <property type="match status" value="1"/>
</dbReference>
<dbReference type="SUPFAM" id="SSF51069">
    <property type="entry name" value="Carbonic anhydrase"/>
    <property type="match status" value="1"/>
</dbReference>
<evidence type="ECO:0000259" key="3">
    <source>
        <dbReference type="PROSITE" id="PS51144"/>
    </source>
</evidence>
<dbReference type="InterPro" id="IPR036398">
    <property type="entry name" value="CA_dom_sf"/>
</dbReference>
<feature type="signal peptide" evidence="2">
    <location>
        <begin position="1"/>
        <end position="21"/>
    </location>
</feature>
<dbReference type="Pfam" id="PF00194">
    <property type="entry name" value="Carb_anhydrase"/>
    <property type="match status" value="1"/>
</dbReference>
<reference evidence="4" key="1">
    <citation type="submission" date="2018-04" db="EMBL/GenBank/DDBJ databases">
        <authorList>
            <person name="Go L.Y."/>
            <person name="Mitchell J.A."/>
        </authorList>
    </citation>
    <scope>NUCLEOTIDE SEQUENCE</scope>
    <source>
        <tissue evidence="4">Whole organism</tissue>
    </source>
</reference>
<dbReference type="SMART" id="SM01057">
    <property type="entry name" value="Carb_anhydrase"/>
    <property type="match status" value="1"/>
</dbReference>
<dbReference type="CDD" id="cd00326">
    <property type="entry name" value="alpha_CA"/>
    <property type="match status" value="1"/>
</dbReference>
<dbReference type="VEuPathDB" id="VectorBase:CSON002938"/>
<organism evidence="4">
    <name type="scientific">Culicoides sonorensis</name>
    <name type="common">Biting midge</name>
    <dbReference type="NCBI Taxonomy" id="179676"/>
    <lineage>
        <taxon>Eukaryota</taxon>
        <taxon>Metazoa</taxon>
        <taxon>Ecdysozoa</taxon>
        <taxon>Arthropoda</taxon>
        <taxon>Hexapoda</taxon>
        <taxon>Insecta</taxon>
        <taxon>Pterygota</taxon>
        <taxon>Neoptera</taxon>
        <taxon>Endopterygota</taxon>
        <taxon>Diptera</taxon>
        <taxon>Nematocera</taxon>
        <taxon>Chironomoidea</taxon>
        <taxon>Ceratopogonidae</taxon>
        <taxon>Ceratopogoninae</taxon>
        <taxon>Culicoides</taxon>
        <taxon>Monoculicoides</taxon>
    </lineage>
</organism>
<accession>A0A336K1P3</accession>
<dbReference type="GO" id="GO:0004089">
    <property type="term" value="F:carbonate dehydratase activity"/>
    <property type="evidence" value="ECO:0007669"/>
    <property type="project" value="InterPro"/>
</dbReference>
<gene>
    <name evidence="4" type="primary">CSON002938</name>
</gene>
<name>A0A336K1P3_CULSO</name>
<keyword evidence="2" id="KW-0732">Signal</keyword>
<feature type="chain" id="PRO_5033342551" evidence="2">
    <location>
        <begin position="22"/>
        <end position="311"/>
    </location>
</feature>
<dbReference type="AlphaFoldDB" id="A0A336K1P3"/>
<dbReference type="PROSITE" id="PS51144">
    <property type="entry name" value="ALPHA_CA_2"/>
    <property type="match status" value="1"/>
</dbReference>
<dbReference type="GO" id="GO:0008270">
    <property type="term" value="F:zinc ion binding"/>
    <property type="evidence" value="ECO:0007669"/>
    <property type="project" value="InterPro"/>
</dbReference>
<dbReference type="EMBL" id="UFQS01000014">
    <property type="protein sequence ID" value="SSW97325.1"/>
    <property type="molecule type" value="Genomic_DNA"/>
</dbReference>
<dbReference type="EMBL" id="UFQT01000014">
    <property type="protein sequence ID" value="SSX17711.1"/>
    <property type="molecule type" value="Genomic_DNA"/>
</dbReference>